<comment type="caution">
    <text evidence="1">The sequence shown here is derived from an EMBL/GenBank/DDBJ whole genome shotgun (WGS) entry which is preliminary data.</text>
</comment>
<evidence type="ECO:0000313" key="1">
    <source>
        <dbReference type="EMBL" id="MQM19879.1"/>
    </source>
</evidence>
<evidence type="ECO:0000313" key="2">
    <source>
        <dbReference type="Proteomes" id="UP000652761"/>
    </source>
</evidence>
<dbReference type="Proteomes" id="UP000652761">
    <property type="component" value="Unassembled WGS sequence"/>
</dbReference>
<sequence length="65" mass="7367">MQNAAGKKAPSWGVSLHFLCSKTANHDPNTRPEYSNCSFLEAEFPCNYYPALAIDFKYMSLMKCK</sequence>
<accession>A0A843XJU3</accession>
<dbReference type="AlphaFoldDB" id="A0A843XJU3"/>
<name>A0A843XJU3_COLES</name>
<organism evidence="1 2">
    <name type="scientific">Colocasia esculenta</name>
    <name type="common">Wild taro</name>
    <name type="synonym">Arum esculentum</name>
    <dbReference type="NCBI Taxonomy" id="4460"/>
    <lineage>
        <taxon>Eukaryota</taxon>
        <taxon>Viridiplantae</taxon>
        <taxon>Streptophyta</taxon>
        <taxon>Embryophyta</taxon>
        <taxon>Tracheophyta</taxon>
        <taxon>Spermatophyta</taxon>
        <taxon>Magnoliopsida</taxon>
        <taxon>Liliopsida</taxon>
        <taxon>Araceae</taxon>
        <taxon>Aroideae</taxon>
        <taxon>Colocasieae</taxon>
        <taxon>Colocasia</taxon>
    </lineage>
</organism>
<reference evidence="1" key="1">
    <citation type="submission" date="2017-07" db="EMBL/GenBank/DDBJ databases">
        <title>Taro Niue Genome Assembly and Annotation.</title>
        <authorList>
            <person name="Atibalentja N."/>
            <person name="Keating K."/>
            <person name="Fields C.J."/>
        </authorList>
    </citation>
    <scope>NUCLEOTIDE SEQUENCE</scope>
    <source>
        <strain evidence="1">Niue_2</strain>
        <tissue evidence="1">Leaf</tissue>
    </source>
</reference>
<protein>
    <submittedName>
        <fullName evidence="1">Uncharacterized protein</fullName>
    </submittedName>
</protein>
<gene>
    <name evidence="1" type="ORF">Taro_052892</name>
</gene>
<keyword evidence="2" id="KW-1185">Reference proteome</keyword>
<dbReference type="EMBL" id="NMUH01009293">
    <property type="protein sequence ID" value="MQM19879.1"/>
    <property type="molecule type" value="Genomic_DNA"/>
</dbReference>
<proteinExistence type="predicted"/>
<feature type="non-terminal residue" evidence="1">
    <location>
        <position position="65"/>
    </location>
</feature>